<proteinExistence type="predicted"/>
<dbReference type="EMBL" id="MLJW01000800">
    <property type="protein sequence ID" value="OIQ82484.1"/>
    <property type="molecule type" value="Genomic_DNA"/>
</dbReference>
<gene>
    <name evidence="1" type="ORF">GALL_357400</name>
</gene>
<evidence type="ECO:0008006" key="2">
    <source>
        <dbReference type="Google" id="ProtNLM"/>
    </source>
</evidence>
<comment type="caution">
    <text evidence="1">The sequence shown here is derived from an EMBL/GenBank/DDBJ whole genome shotgun (WGS) entry which is preliminary data.</text>
</comment>
<dbReference type="InterPro" id="IPR025701">
    <property type="entry name" value="UBQ-conjugat_E2_E"/>
</dbReference>
<reference evidence="1" key="1">
    <citation type="submission" date="2016-10" db="EMBL/GenBank/DDBJ databases">
        <title>Sequence of Gallionella enrichment culture.</title>
        <authorList>
            <person name="Poehlein A."/>
            <person name="Muehling M."/>
            <person name="Daniel R."/>
        </authorList>
    </citation>
    <scope>NUCLEOTIDE SEQUENCE</scope>
</reference>
<sequence>MTIPNEVTEGEAPIMRKQFELLPEDLEYLGSLGLEWETVQDDAQKRRLVIHGYPVPEGYNVDKVSVFVYLLPTYPDVQIDMAYFLPPLARKDRKPIGALSNEVADGHAWQRWSRHRTPASQWRIGEDNLRTHMALVGSWLEQELAK</sequence>
<evidence type="ECO:0000313" key="1">
    <source>
        <dbReference type="EMBL" id="OIQ82484.1"/>
    </source>
</evidence>
<name>A0A1J5QRF8_9ZZZZ</name>
<organism evidence="1">
    <name type="scientific">mine drainage metagenome</name>
    <dbReference type="NCBI Taxonomy" id="410659"/>
    <lineage>
        <taxon>unclassified sequences</taxon>
        <taxon>metagenomes</taxon>
        <taxon>ecological metagenomes</taxon>
    </lineage>
</organism>
<accession>A0A1J5QRF8</accession>
<protein>
    <recommendedName>
        <fullName evidence="2">E2 family protein E</fullName>
    </recommendedName>
</protein>
<dbReference type="AlphaFoldDB" id="A0A1J5QRF8"/>
<dbReference type="Pfam" id="PF14462">
    <property type="entry name" value="Prok-E2_E"/>
    <property type="match status" value="1"/>
</dbReference>